<dbReference type="EMBL" id="CATQJA010002659">
    <property type="protein sequence ID" value="CAJ0579997.1"/>
    <property type="molecule type" value="Genomic_DNA"/>
</dbReference>
<keyword evidence="2" id="KW-1185">Reference proteome</keyword>
<comment type="caution">
    <text evidence="1">The sequence shown here is derived from an EMBL/GenBank/DDBJ whole genome shotgun (WGS) entry which is preliminary data.</text>
</comment>
<protein>
    <submittedName>
        <fullName evidence="1">Uncharacterized protein</fullName>
    </submittedName>
</protein>
<feature type="non-terminal residue" evidence="1">
    <location>
        <position position="128"/>
    </location>
</feature>
<dbReference type="AlphaFoldDB" id="A0AA36D2P4"/>
<accession>A0AA36D2P4</accession>
<evidence type="ECO:0000313" key="1">
    <source>
        <dbReference type="EMBL" id="CAJ0579997.1"/>
    </source>
</evidence>
<dbReference type="Proteomes" id="UP001177023">
    <property type="component" value="Unassembled WGS sequence"/>
</dbReference>
<organism evidence="1 2">
    <name type="scientific">Mesorhabditis spiculigera</name>
    <dbReference type="NCBI Taxonomy" id="96644"/>
    <lineage>
        <taxon>Eukaryota</taxon>
        <taxon>Metazoa</taxon>
        <taxon>Ecdysozoa</taxon>
        <taxon>Nematoda</taxon>
        <taxon>Chromadorea</taxon>
        <taxon>Rhabditida</taxon>
        <taxon>Rhabditina</taxon>
        <taxon>Rhabditomorpha</taxon>
        <taxon>Rhabditoidea</taxon>
        <taxon>Rhabditidae</taxon>
        <taxon>Mesorhabditinae</taxon>
        <taxon>Mesorhabditis</taxon>
    </lineage>
</organism>
<name>A0AA36D2P4_9BILA</name>
<sequence>MLYGSEHNPMHPRPTAPIPLSADFYKPYVEGQISVPLQPQNAPNRSTATYVEVNPQPIAERLMRENEEFIEKEVMKQAGVTSATTIQKPQYKDLIPLSFDEEAFIAKEEAQRQIRREKNAAQTLRKST</sequence>
<reference evidence="1" key="1">
    <citation type="submission" date="2023-06" db="EMBL/GenBank/DDBJ databases">
        <authorList>
            <person name="Delattre M."/>
        </authorList>
    </citation>
    <scope>NUCLEOTIDE SEQUENCE</scope>
    <source>
        <strain evidence="1">AF72</strain>
    </source>
</reference>
<evidence type="ECO:0000313" key="2">
    <source>
        <dbReference type="Proteomes" id="UP001177023"/>
    </source>
</evidence>
<proteinExistence type="predicted"/>
<gene>
    <name evidence="1" type="ORF">MSPICULIGERA_LOCUS18200</name>
</gene>